<keyword evidence="1" id="KW-1133">Transmembrane helix</keyword>
<feature type="transmembrane region" description="Helical" evidence="1">
    <location>
        <begin position="9"/>
        <end position="26"/>
    </location>
</feature>
<gene>
    <name evidence="2" type="ORF">DFR24_2041</name>
</gene>
<organism evidence="2 3">
    <name type="scientific">Panacagrimonas perspica</name>
    <dbReference type="NCBI Taxonomy" id="381431"/>
    <lineage>
        <taxon>Bacteria</taxon>
        <taxon>Pseudomonadati</taxon>
        <taxon>Pseudomonadota</taxon>
        <taxon>Gammaproteobacteria</taxon>
        <taxon>Nevskiales</taxon>
        <taxon>Nevskiaceae</taxon>
        <taxon>Panacagrimonas</taxon>
    </lineage>
</organism>
<name>A0A4S3KAZ1_9GAMM</name>
<reference evidence="2 3" key="1">
    <citation type="submission" date="2019-03" db="EMBL/GenBank/DDBJ databases">
        <title>Genomic Encyclopedia of Type Strains, Phase IV (KMG-IV): sequencing the most valuable type-strain genomes for metagenomic binning, comparative biology and taxonomic classification.</title>
        <authorList>
            <person name="Goeker M."/>
        </authorList>
    </citation>
    <scope>NUCLEOTIDE SEQUENCE [LARGE SCALE GENOMIC DNA]</scope>
    <source>
        <strain evidence="2 3">DSM 26377</strain>
    </source>
</reference>
<protein>
    <submittedName>
        <fullName evidence="2">Uncharacterized protein</fullName>
    </submittedName>
</protein>
<dbReference type="EMBL" id="SOBT01000008">
    <property type="protein sequence ID" value="TDU32641.1"/>
    <property type="molecule type" value="Genomic_DNA"/>
</dbReference>
<proteinExistence type="predicted"/>
<comment type="caution">
    <text evidence="2">The sequence shown here is derived from an EMBL/GenBank/DDBJ whole genome shotgun (WGS) entry which is preliminary data.</text>
</comment>
<feature type="transmembrane region" description="Helical" evidence="1">
    <location>
        <begin position="359"/>
        <end position="383"/>
    </location>
</feature>
<keyword evidence="1" id="KW-0472">Membrane</keyword>
<dbReference type="Proteomes" id="UP000295341">
    <property type="component" value="Unassembled WGS sequence"/>
</dbReference>
<keyword evidence="3" id="KW-1185">Reference proteome</keyword>
<dbReference type="AlphaFoldDB" id="A0A4S3KAZ1"/>
<evidence type="ECO:0000256" key="1">
    <source>
        <dbReference type="SAM" id="Phobius"/>
    </source>
</evidence>
<accession>A0A4S3KAZ1</accession>
<evidence type="ECO:0000313" key="3">
    <source>
        <dbReference type="Proteomes" id="UP000295341"/>
    </source>
</evidence>
<sequence length="411" mass="45130">MPPHIIRPAFLLAWIVTLGTCFVAFLEMNELTDLPAARIPACDRLAARAGLLAAGVDDPDQFQQWQQEVLALSSRRGGCAADERVARSFLHAHFRMDRLDDAALLIEQDRMQGWLTPELATAQQIEIDLQRARSLGDASSGDAFRDAAGSAAHDLLLRWPQWWSVLSSFEQALPGVDPPPAPSLLEEVRRWFRHPVGFPWILALLLMVPGMVLLSLGLILLANWIQFRRPTVRIVQAGVGDEVTLEGQLSLPAGRAMLKHPVSGIPCIWYAGRPRNGLRRSLVPVVLKDGSGSVFIFLGEAAQVWTAPGPDWLVEGDRVFVRGRIAEPDAQSGSFRRVAHGRFSLVRMGFGSPARKLPAVLRSAVICLALFAIIAAFCTVTFIEQTRLPEPTPWDLQAARVGPSVVPPPIE</sequence>
<feature type="transmembrane region" description="Helical" evidence="1">
    <location>
        <begin position="200"/>
        <end position="225"/>
    </location>
</feature>
<keyword evidence="1" id="KW-0812">Transmembrane</keyword>
<evidence type="ECO:0000313" key="2">
    <source>
        <dbReference type="EMBL" id="TDU32641.1"/>
    </source>
</evidence>